<name>S4NWL7_9NEOP</name>
<sequence length="87" mass="9550">DIKKAIECNLINPELTIVKDSSTGKFKPLLNAIQEGDVDVAKGRLLDTKAKKTYSLDIAFDKGLLVTILQPITSQNITRRYVSDSSA</sequence>
<dbReference type="EMBL" id="GAIX01009409">
    <property type="protein sequence ID" value="JAA83151.1"/>
    <property type="molecule type" value="Transcribed_RNA"/>
</dbReference>
<protein>
    <submittedName>
        <fullName evidence="1">Short stop</fullName>
    </submittedName>
</protein>
<dbReference type="SUPFAM" id="SSF75399">
    <property type="entry name" value="Plakin repeat"/>
    <property type="match status" value="1"/>
</dbReference>
<organism evidence="1">
    <name type="scientific">Pararge aegeria</name>
    <name type="common">speckled wood butterfly</name>
    <dbReference type="NCBI Taxonomy" id="116150"/>
    <lineage>
        <taxon>Eukaryota</taxon>
        <taxon>Metazoa</taxon>
        <taxon>Ecdysozoa</taxon>
        <taxon>Arthropoda</taxon>
        <taxon>Hexapoda</taxon>
        <taxon>Insecta</taxon>
        <taxon>Pterygota</taxon>
        <taxon>Neoptera</taxon>
        <taxon>Endopterygota</taxon>
        <taxon>Lepidoptera</taxon>
        <taxon>Glossata</taxon>
        <taxon>Ditrysia</taxon>
        <taxon>Papilionoidea</taxon>
        <taxon>Nymphalidae</taxon>
        <taxon>Satyrinae</taxon>
        <taxon>Satyrini</taxon>
        <taxon>Parargina</taxon>
        <taxon>Pararge</taxon>
    </lineage>
</organism>
<dbReference type="InterPro" id="IPR035915">
    <property type="entry name" value="Plakin_repeat_sf"/>
</dbReference>
<dbReference type="Gene3D" id="3.90.1290.10">
    <property type="entry name" value="Plakin repeat"/>
    <property type="match status" value="1"/>
</dbReference>
<feature type="non-terminal residue" evidence="1">
    <location>
        <position position="87"/>
    </location>
</feature>
<dbReference type="AlphaFoldDB" id="S4NWL7"/>
<evidence type="ECO:0000313" key="1">
    <source>
        <dbReference type="EMBL" id="JAA83151.1"/>
    </source>
</evidence>
<proteinExistence type="predicted"/>
<accession>S4NWL7</accession>
<feature type="non-terminal residue" evidence="1">
    <location>
        <position position="1"/>
    </location>
</feature>
<reference evidence="1" key="1">
    <citation type="journal article" date="2013" name="BMC Genomics">
        <title>Unscrambling butterfly oogenesis.</title>
        <authorList>
            <person name="Carter J.M."/>
            <person name="Baker S.C."/>
            <person name="Pink R."/>
            <person name="Carter D.R."/>
            <person name="Collins A."/>
            <person name="Tomlin J."/>
            <person name="Gibbs M."/>
            <person name="Breuker C.J."/>
        </authorList>
    </citation>
    <scope>NUCLEOTIDE SEQUENCE</scope>
    <source>
        <tissue evidence="1">Ovary</tissue>
    </source>
</reference>
<reference evidence="1" key="2">
    <citation type="submission" date="2013-05" db="EMBL/GenBank/DDBJ databases">
        <authorList>
            <person name="Carter J.-M."/>
            <person name="Baker S.C."/>
            <person name="Pink R."/>
            <person name="Carter D.R.F."/>
            <person name="Collins A."/>
            <person name="Tomlin J."/>
            <person name="Gibbs M."/>
            <person name="Breuker C.J."/>
        </authorList>
    </citation>
    <scope>NUCLEOTIDE SEQUENCE</scope>
    <source>
        <tissue evidence="1">Ovary</tissue>
    </source>
</reference>